<dbReference type="EMBL" id="JARBDR010000141">
    <property type="protein sequence ID" value="KAJ8320936.1"/>
    <property type="molecule type" value="Genomic_DNA"/>
</dbReference>
<evidence type="ECO:0000256" key="1">
    <source>
        <dbReference type="SAM" id="Phobius"/>
    </source>
</evidence>
<keyword evidence="3" id="KW-1185">Reference proteome</keyword>
<comment type="caution">
    <text evidence="2">The sequence shown here is derived from an EMBL/GenBank/DDBJ whole genome shotgun (WGS) entry which is preliminary data.</text>
</comment>
<gene>
    <name evidence="2" type="ORF">KUTeg_002523</name>
</gene>
<sequence length="385" mass="44537">MNTIQDKNLKKILAFFLDFVTMFLVFRELFKQGGTKGNYSAHFVLPESWQSLQISTKINDEEVVQDISILTPVKVQFLLQYWNKQIVETLRARQIELDQEKSNFEKIYIKENSSNRKSSPDAIHVAINALEENLDDIVVRSLRMSAEKQAEILLSTVYTTDLAAKKVALYKQKSDASVSDVHDVVDKINAFRKGVVQTEFNTTRAKAALLRLNETQKSLEEIFKSENLNCYVHYGSELIHIHTRTDEDGKIVAMILETSIQEITVRKSFVESEKFFIILEKFKGKILIEHSENIYTCKICCTNDALADISMAMVNKDHPKFLTEKKTEKPCNKENGGIATFGQIIFCAILLFWFYAEHKLKLDKRFEFFSIDHFFIFFFSTINKI</sequence>
<evidence type="ECO:0000313" key="3">
    <source>
        <dbReference type="Proteomes" id="UP001217089"/>
    </source>
</evidence>
<keyword evidence="1" id="KW-0472">Membrane</keyword>
<organism evidence="2 3">
    <name type="scientific">Tegillarca granosa</name>
    <name type="common">Malaysian cockle</name>
    <name type="synonym">Anadara granosa</name>
    <dbReference type="NCBI Taxonomy" id="220873"/>
    <lineage>
        <taxon>Eukaryota</taxon>
        <taxon>Metazoa</taxon>
        <taxon>Spiralia</taxon>
        <taxon>Lophotrochozoa</taxon>
        <taxon>Mollusca</taxon>
        <taxon>Bivalvia</taxon>
        <taxon>Autobranchia</taxon>
        <taxon>Pteriomorphia</taxon>
        <taxon>Arcoida</taxon>
        <taxon>Arcoidea</taxon>
        <taxon>Arcidae</taxon>
        <taxon>Tegillarca</taxon>
    </lineage>
</organism>
<feature type="transmembrane region" description="Helical" evidence="1">
    <location>
        <begin position="336"/>
        <end position="356"/>
    </location>
</feature>
<accession>A0ABQ9FXT1</accession>
<reference evidence="2 3" key="1">
    <citation type="submission" date="2022-12" db="EMBL/GenBank/DDBJ databases">
        <title>Chromosome-level genome of Tegillarca granosa.</title>
        <authorList>
            <person name="Kim J."/>
        </authorList>
    </citation>
    <scope>NUCLEOTIDE SEQUENCE [LARGE SCALE GENOMIC DNA]</scope>
    <source>
        <strain evidence="2">Teg-2019</strain>
        <tissue evidence="2">Adductor muscle</tissue>
    </source>
</reference>
<proteinExistence type="predicted"/>
<keyword evidence="1" id="KW-0812">Transmembrane</keyword>
<protein>
    <submittedName>
        <fullName evidence="2">Uncharacterized protein</fullName>
    </submittedName>
</protein>
<name>A0ABQ9FXT1_TEGGR</name>
<feature type="transmembrane region" description="Helical" evidence="1">
    <location>
        <begin position="12"/>
        <end position="30"/>
    </location>
</feature>
<dbReference type="Proteomes" id="UP001217089">
    <property type="component" value="Unassembled WGS sequence"/>
</dbReference>
<evidence type="ECO:0000313" key="2">
    <source>
        <dbReference type="EMBL" id="KAJ8320936.1"/>
    </source>
</evidence>
<keyword evidence="1" id="KW-1133">Transmembrane helix</keyword>